<feature type="domain" description="PIK helical" evidence="10">
    <location>
        <begin position="496"/>
        <end position="693"/>
    </location>
</feature>
<keyword evidence="5" id="KW-0862">Zinc</keyword>
<dbReference type="Gene3D" id="3.30.40.10">
    <property type="entry name" value="Zinc/RING finger domain, C3HC4 (zinc finger)"/>
    <property type="match status" value="1"/>
</dbReference>
<dbReference type="GeneID" id="14870806"/>
<dbReference type="PROSITE" id="PS00916">
    <property type="entry name" value="PI3_4_KINASE_2"/>
    <property type="match status" value="1"/>
</dbReference>
<dbReference type="PANTHER" id="PTHR10048">
    <property type="entry name" value="PHOSPHATIDYLINOSITOL KINASE"/>
    <property type="match status" value="1"/>
</dbReference>
<dbReference type="GO" id="GO:0034271">
    <property type="term" value="C:phosphatidylinositol 3-kinase complex, class III, type I"/>
    <property type="evidence" value="ECO:0007669"/>
    <property type="project" value="TreeGrafter"/>
</dbReference>
<dbReference type="RefSeq" id="XP_004357241.1">
    <property type="nucleotide sequence ID" value="XM_004357185.1"/>
</dbReference>
<evidence type="ECO:0000256" key="7">
    <source>
        <dbReference type="SAM" id="MobiDB-lite"/>
    </source>
</evidence>
<dbReference type="GO" id="GO:0000045">
    <property type="term" value="P:autophagosome assembly"/>
    <property type="evidence" value="ECO:0007669"/>
    <property type="project" value="TreeGrafter"/>
</dbReference>
<dbReference type="GO" id="GO:0034272">
    <property type="term" value="C:phosphatidylinositol 3-kinase complex, class III, type II"/>
    <property type="evidence" value="ECO:0007669"/>
    <property type="project" value="TreeGrafter"/>
</dbReference>
<dbReference type="InterPro" id="IPR016024">
    <property type="entry name" value="ARM-type_fold"/>
</dbReference>
<feature type="region of interest" description="Disordered" evidence="7">
    <location>
        <begin position="82"/>
        <end position="142"/>
    </location>
</feature>
<dbReference type="InterPro" id="IPR036940">
    <property type="entry name" value="PI3/4_kinase_cat_sf"/>
</dbReference>
<keyword evidence="4" id="KW-0418">Kinase</keyword>
<dbReference type="InterPro" id="IPR015433">
    <property type="entry name" value="PI3/4_kinase"/>
</dbReference>
<feature type="compositionally biased region" description="Low complexity" evidence="7">
    <location>
        <begin position="99"/>
        <end position="140"/>
    </location>
</feature>
<evidence type="ECO:0000256" key="2">
    <source>
        <dbReference type="ARBA" id="ARBA00022723"/>
    </source>
</evidence>
<protein>
    <submittedName>
        <fullName evidence="11">Phosphatidylinositol 3-kinase</fullName>
    </submittedName>
</protein>
<dbReference type="InterPro" id="IPR017455">
    <property type="entry name" value="Znf_FYVE-rel"/>
</dbReference>
<dbReference type="InterPro" id="IPR000306">
    <property type="entry name" value="Znf_FYVE"/>
</dbReference>
<dbReference type="SUPFAM" id="SSF56112">
    <property type="entry name" value="Protein kinase-like (PK-like)"/>
    <property type="match status" value="2"/>
</dbReference>
<dbReference type="GO" id="GO:0005768">
    <property type="term" value="C:endosome"/>
    <property type="evidence" value="ECO:0007669"/>
    <property type="project" value="TreeGrafter"/>
</dbReference>
<dbReference type="PROSITE" id="PS50178">
    <property type="entry name" value="ZF_FYVE"/>
    <property type="match status" value="1"/>
</dbReference>
<evidence type="ECO:0000256" key="5">
    <source>
        <dbReference type="ARBA" id="ARBA00022833"/>
    </source>
</evidence>
<dbReference type="InterPro" id="IPR013083">
    <property type="entry name" value="Znf_RING/FYVE/PHD"/>
</dbReference>
<dbReference type="GO" id="GO:0048015">
    <property type="term" value="P:phosphatidylinositol-mediated signaling"/>
    <property type="evidence" value="ECO:0007669"/>
    <property type="project" value="TreeGrafter"/>
</dbReference>
<evidence type="ECO:0000256" key="3">
    <source>
        <dbReference type="ARBA" id="ARBA00022771"/>
    </source>
</evidence>
<evidence type="ECO:0000313" key="12">
    <source>
        <dbReference type="Proteomes" id="UP000007797"/>
    </source>
</evidence>
<dbReference type="Pfam" id="PF00454">
    <property type="entry name" value="PI3_PI4_kinase"/>
    <property type="match status" value="1"/>
</dbReference>
<keyword evidence="3 6" id="KW-0863">Zinc-finger</keyword>
<dbReference type="Pfam" id="PF01363">
    <property type="entry name" value="FYVE"/>
    <property type="match status" value="1"/>
</dbReference>
<dbReference type="SMART" id="SM00146">
    <property type="entry name" value="PI3Kc"/>
    <property type="match status" value="1"/>
</dbReference>
<feature type="region of interest" description="Disordered" evidence="7">
    <location>
        <begin position="339"/>
        <end position="358"/>
    </location>
</feature>
<dbReference type="Pfam" id="PF00613">
    <property type="entry name" value="PI3Ka"/>
    <property type="match status" value="1"/>
</dbReference>
<proteinExistence type="predicted"/>
<evidence type="ECO:0000259" key="9">
    <source>
        <dbReference type="PROSITE" id="PS50290"/>
    </source>
</evidence>
<reference evidence="12" key="1">
    <citation type="journal article" date="2011" name="Genome Res.">
        <title>Phylogeny-wide analysis of social amoeba genomes highlights ancient origins for complex intercellular communication.</title>
        <authorList>
            <person name="Heidel A.J."/>
            <person name="Lawal H.M."/>
            <person name="Felder M."/>
            <person name="Schilde C."/>
            <person name="Helps N.R."/>
            <person name="Tunggal B."/>
            <person name="Rivero F."/>
            <person name="John U."/>
            <person name="Schleicher M."/>
            <person name="Eichinger L."/>
            <person name="Platzer M."/>
            <person name="Noegel A.A."/>
            <person name="Schaap P."/>
            <person name="Gloeckner G."/>
        </authorList>
    </citation>
    <scope>NUCLEOTIDE SEQUENCE [LARGE SCALE GENOMIC DNA]</scope>
    <source>
        <strain evidence="12">SH3</strain>
    </source>
</reference>
<dbReference type="STRING" id="1054147.F4PZL5"/>
<dbReference type="PROSITE" id="PS50290">
    <property type="entry name" value="PI3_4_KINASE_3"/>
    <property type="match status" value="1"/>
</dbReference>
<dbReference type="KEGG" id="dfa:DFA_02518"/>
<feature type="domain" description="FYVE-type" evidence="8">
    <location>
        <begin position="397"/>
        <end position="467"/>
    </location>
</feature>
<dbReference type="InterPro" id="IPR001263">
    <property type="entry name" value="PI3K_accessory_dom"/>
</dbReference>
<dbReference type="Gene3D" id="3.30.1010.10">
    <property type="entry name" value="Phosphatidylinositol 3-kinase Catalytic Subunit, Chain A, domain 4"/>
    <property type="match status" value="1"/>
</dbReference>
<dbReference type="SUPFAM" id="SSF57903">
    <property type="entry name" value="FYVE/PHD zinc finger"/>
    <property type="match status" value="1"/>
</dbReference>
<evidence type="ECO:0000313" key="11">
    <source>
        <dbReference type="EMBL" id="EGG18779.1"/>
    </source>
</evidence>
<dbReference type="GO" id="GO:0005777">
    <property type="term" value="C:peroxisome"/>
    <property type="evidence" value="ECO:0007669"/>
    <property type="project" value="TreeGrafter"/>
</dbReference>
<keyword evidence="1" id="KW-0808">Transferase</keyword>
<name>F4PZL5_CACFS</name>
<dbReference type="Proteomes" id="UP000007797">
    <property type="component" value="Unassembled WGS sequence"/>
</dbReference>
<dbReference type="SMART" id="SM00145">
    <property type="entry name" value="PI3Ka"/>
    <property type="match status" value="1"/>
</dbReference>
<feature type="domain" description="PI3K/PI4K catalytic" evidence="9">
    <location>
        <begin position="776"/>
        <end position="1144"/>
    </location>
</feature>
<evidence type="ECO:0000256" key="6">
    <source>
        <dbReference type="PROSITE-ProRule" id="PRU00091"/>
    </source>
</evidence>
<keyword evidence="2" id="KW-0479">Metal-binding</keyword>
<dbReference type="InterPro" id="IPR011011">
    <property type="entry name" value="Znf_FYVE_PHD"/>
</dbReference>
<dbReference type="InterPro" id="IPR042236">
    <property type="entry name" value="PI3K_accessory_sf"/>
</dbReference>
<dbReference type="InterPro" id="IPR000403">
    <property type="entry name" value="PI3/4_kinase_cat_dom"/>
</dbReference>
<dbReference type="InterPro" id="IPR018936">
    <property type="entry name" value="PI3/4_kinase_CS"/>
</dbReference>
<keyword evidence="12" id="KW-1185">Reference proteome</keyword>
<dbReference type="GO" id="GO:0008270">
    <property type="term" value="F:zinc ion binding"/>
    <property type="evidence" value="ECO:0007669"/>
    <property type="project" value="UniProtKB-KW"/>
</dbReference>
<dbReference type="SMART" id="SM00064">
    <property type="entry name" value="FYVE"/>
    <property type="match status" value="1"/>
</dbReference>
<dbReference type="GO" id="GO:0016303">
    <property type="term" value="F:1-phosphatidylinositol-3-kinase activity"/>
    <property type="evidence" value="ECO:0007669"/>
    <property type="project" value="TreeGrafter"/>
</dbReference>
<dbReference type="AlphaFoldDB" id="F4PZL5"/>
<evidence type="ECO:0000259" key="10">
    <source>
        <dbReference type="PROSITE" id="PS51545"/>
    </source>
</evidence>
<dbReference type="PANTHER" id="PTHR10048:SF66">
    <property type="entry name" value="PHOSPHATIDYLINOSITOL 3-KINASE"/>
    <property type="match status" value="1"/>
</dbReference>
<dbReference type="OrthoDB" id="67688at2759"/>
<accession>F4PZL5</accession>
<dbReference type="InterPro" id="IPR011009">
    <property type="entry name" value="Kinase-like_dom_sf"/>
</dbReference>
<dbReference type="EMBL" id="GL883017">
    <property type="protein sequence ID" value="EGG18779.1"/>
    <property type="molecule type" value="Genomic_DNA"/>
</dbReference>
<evidence type="ECO:0000259" key="8">
    <source>
        <dbReference type="PROSITE" id="PS50178"/>
    </source>
</evidence>
<evidence type="ECO:0000256" key="4">
    <source>
        <dbReference type="ARBA" id="ARBA00022777"/>
    </source>
</evidence>
<evidence type="ECO:0000256" key="1">
    <source>
        <dbReference type="ARBA" id="ARBA00022679"/>
    </source>
</evidence>
<organism evidence="11 12">
    <name type="scientific">Cavenderia fasciculata</name>
    <name type="common">Slime mold</name>
    <name type="synonym">Dictyostelium fasciculatum</name>
    <dbReference type="NCBI Taxonomy" id="261658"/>
    <lineage>
        <taxon>Eukaryota</taxon>
        <taxon>Amoebozoa</taxon>
        <taxon>Evosea</taxon>
        <taxon>Eumycetozoa</taxon>
        <taxon>Dictyostelia</taxon>
        <taxon>Acytosteliales</taxon>
        <taxon>Cavenderiaceae</taxon>
        <taxon>Cavenderia</taxon>
    </lineage>
</organism>
<gene>
    <name evidence="11" type="ORF">DFA_02518</name>
</gene>
<sequence length="1201" mass="139549">MSTLEIILPDKKRLQPLPTHFIQYSSMLRAEYERDRKTSNKPIVEIYLPHDLNISETVGNQIISFLLALDSVLSTIYQRPKVDSPTNATPLSIGGGGLSSSSSQPMSSSSYSSSSTSTGSNTPNHTESSSSSSPKGSTSPIFTSAKQYPIIDNDSIKLILKKIVKNRKYIPPPLPVNLSNDTFEQILSPTFEEDQFVSLEDTHSLSVLHNHINNNNNNNNYNDDSNEMKNICFDQRDVTIKEFLYNTVSVKGKGYILDTWILCAHYFDIIGNLLIKSVRFQLERLLTNAASADEARYLLDISCDFEPETMFKIETEDNFSKSYGDSPVLSLREEPVVDNSQSSHSPVLKHTSPHQECKPSKKNMQLSTIFETNRQKDFKPDIVLDVKNRRLYKAIKDSTTLHCHKCRAEFNLLNRKHHCRECGYIFCSSCTNNSIQHSSIPSPKYTSSKDYFYRKLRVCSDCFSNLVQHTRYGTIHQSLELMALKFPIVRKFSSLRVMWRQASVAYMSSIREIQYCFPTHQFEPFERESLWRNRKYLEGHSKWIVKLVESIDWRGIDQQKLEKILKIVKGCEKTEMNCYYLMCSSSCCSTIPIKDVFPLLDENITCQEIRKFAVDILKTIDCDDDLIYFLPQLVYYLRFEKSVERNDLKEYLFDKSLKSPRIAHFLLWELNNCQTSKEYFHKYEVFKCELLHNHSMLQATKNDKTTQSYIYGVELLNILKSIPPYYGPEFDVKKNEISNLINRQVRTFNPRTEKYEVVPIEIRYPIDPSYVIKEFFPDRMTIKDSATRPIKMVFRCLNTDTKKEEIFDLIFKKDDVRKDRIILNIISVMKKILQEKINDIRKLKMDHKKLFDSVMDSIYSQSHTNAIQAFSSLSKLHNILSMVKNTQIENIVKADYDPEHLSMLIDSYKKMSTSVFTETISKMKTDFFNCYEDFDEDMEKVLDSIVTYRVLPCNNEYGFIEVVQNAETLCKINETSIPTYFKERNSSNSIHPCIQSFKRSLASWMVITHLLGVGDRHNENIMITYNGYFFHIDYGFILGKEPKPISNFLRFSDDFTKTIESTENIETFKKLSTLVFSILRKEAPFFLYHLMFLNKLDPVLDNSSRFSQTYIQDEVANRFFPGLPTKIAEQHFERLLDIHKDSLQQYITDTSRAISKKAPQITKSTIGYLSHSMANLSSYIINFQSLYRNENNNSNNNNNQQ</sequence>
<dbReference type="OMA" id="IFHIDYG"/>
<dbReference type="GO" id="GO:0000407">
    <property type="term" value="C:phagophore assembly site"/>
    <property type="evidence" value="ECO:0007669"/>
    <property type="project" value="TreeGrafter"/>
</dbReference>
<dbReference type="GO" id="GO:0006897">
    <property type="term" value="P:endocytosis"/>
    <property type="evidence" value="ECO:0007669"/>
    <property type="project" value="TreeGrafter"/>
</dbReference>
<dbReference type="PROSITE" id="PS51545">
    <property type="entry name" value="PIK_HELICAL"/>
    <property type="match status" value="1"/>
</dbReference>
<dbReference type="SUPFAM" id="SSF48371">
    <property type="entry name" value="ARM repeat"/>
    <property type="match status" value="1"/>
</dbReference>
<dbReference type="Gene3D" id="1.25.40.70">
    <property type="entry name" value="Phosphatidylinositol 3-kinase, accessory domain (PIK)"/>
    <property type="match status" value="1"/>
</dbReference>
<dbReference type="Gene3D" id="1.10.1070.11">
    <property type="entry name" value="Phosphatidylinositol 3-/4-kinase, catalytic domain"/>
    <property type="match status" value="1"/>
</dbReference>